<dbReference type="CDD" id="cd07377">
    <property type="entry name" value="WHTH_GntR"/>
    <property type="match status" value="1"/>
</dbReference>
<dbReference type="PRINTS" id="PR00035">
    <property type="entry name" value="HTHGNTR"/>
</dbReference>
<dbReference type="FunFam" id="1.10.10.10:FF:000079">
    <property type="entry name" value="GntR family transcriptional regulator"/>
    <property type="match status" value="1"/>
</dbReference>
<dbReference type="AlphaFoldDB" id="A0A7Z2ZPA1"/>
<proteinExistence type="predicted"/>
<dbReference type="Pfam" id="PF00392">
    <property type="entry name" value="GntR"/>
    <property type="match status" value="1"/>
</dbReference>
<dbReference type="KEGG" id="cheb:HH215_30855"/>
<evidence type="ECO:0000259" key="4">
    <source>
        <dbReference type="PROSITE" id="PS50949"/>
    </source>
</evidence>
<keyword evidence="3" id="KW-0804">Transcription</keyword>
<dbReference type="InterPro" id="IPR036390">
    <property type="entry name" value="WH_DNA-bd_sf"/>
</dbReference>
<dbReference type="PANTHER" id="PTHR44846">
    <property type="entry name" value="MANNOSYL-D-GLYCERATE TRANSPORT/METABOLISM SYSTEM REPRESSOR MNGR-RELATED"/>
    <property type="match status" value="1"/>
</dbReference>
<feature type="domain" description="HTH gntR-type" evidence="4">
    <location>
        <begin position="10"/>
        <end position="78"/>
    </location>
</feature>
<evidence type="ECO:0000256" key="2">
    <source>
        <dbReference type="ARBA" id="ARBA00023125"/>
    </source>
</evidence>
<dbReference type="GO" id="GO:0003677">
    <property type="term" value="F:DNA binding"/>
    <property type="evidence" value="ECO:0007669"/>
    <property type="project" value="UniProtKB-KW"/>
</dbReference>
<dbReference type="PANTHER" id="PTHR44846:SF1">
    <property type="entry name" value="MANNOSYL-D-GLYCERATE TRANSPORT_METABOLISM SYSTEM REPRESSOR MNGR-RELATED"/>
    <property type="match status" value="1"/>
</dbReference>
<evidence type="ECO:0000256" key="3">
    <source>
        <dbReference type="ARBA" id="ARBA00023163"/>
    </source>
</evidence>
<dbReference type="Pfam" id="PF07702">
    <property type="entry name" value="UTRA"/>
    <property type="match status" value="1"/>
</dbReference>
<reference evidence="5 6" key="1">
    <citation type="submission" date="2020-04" db="EMBL/GenBank/DDBJ databases">
        <title>Genome sequencing of novel species.</title>
        <authorList>
            <person name="Heo J."/>
            <person name="Kim S.-J."/>
            <person name="Kim J.-S."/>
            <person name="Hong S.-B."/>
            <person name="Kwon S.-W."/>
        </authorList>
    </citation>
    <scope>NUCLEOTIDE SEQUENCE [LARGE SCALE GENOMIC DNA]</scope>
    <source>
        <strain evidence="5 6">MFER-1</strain>
    </source>
</reference>
<dbReference type="Proteomes" id="UP000502248">
    <property type="component" value="Chromosome"/>
</dbReference>
<sequence length="245" mass="28488">MEKLQTDSKIPLYVQIKEIIAEDIRTGKLQPGQPIPPESMLSEQYAVSRATVRQAVTDLVHQGLLVRQQGRGTFVNRPRIETKLRNLYSFSQDMIERGSNPESRVIEFEIVLPKPAVKEKLNLADGELVIKLVRLRLVDDELIMLETTFVPYNLFSRLTQEEVQNHKSLYSLFEEKYEIKMDHVVDYFEPILVDDFHSKMLEVPVGAPALYIERIGYMDKDVRVELSQSVVRGDRCRYFVELFRV</sequence>
<gene>
    <name evidence="5" type="ORF">HH215_30855</name>
</gene>
<dbReference type="Gene3D" id="1.10.10.10">
    <property type="entry name" value="Winged helix-like DNA-binding domain superfamily/Winged helix DNA-binding domain"/>
    <property type="match status" value="1"/>
</dbReference>
<dbReference type="InterPro" id="IPR050679">
    <property type="entry name" value="Bact_HTH_transcr_reg"/>
</dbReference>
<dbReference type="EMBL" id="CP051680">
    <property type="protein sequence ID" value="QJD87143.1"/>
    <property type="molecule type" value="Genomic_DNA"/>
</dbReference>
<dbReference type="InterPro" id="IPR036388">
    <property type="entry name" value="WH-like_DNA-bd_sf"/>
</dbReference>
<dbReference type="InterPro" id="IPR028978">
    <property type="entry name" value="Chorismate_lyase_/UTRA_dom_sf"/>
</dbReference>
<keyword evidence="1" id="KW-0805">Transcription regulation</keyword>
<dbReference type="SMART" id="SM00866">
    <property type="entry name" value="UTRA"/>
    <property type="match status" value="1"/>
</dbReference>
<dbReference type="InterPro" id="IPR000524">
    <property type="entry name" value="Tscrpt_reg_HTH_GntR"/>
</dbReference>
<name>A0A7Z2ZPA1_9BACL</name>
<dbReference type="InterPro" id="IPR011663">
    <property type="entry name" value="UTRA"/>
</dbReference>
<dbReference type="SUPFAM" id="SSF46785">
    <property type="entry name" value="Winged helix' DNA-binding domain"/>
    <property type="match status" value="1"/>
</dbReference>
<dbReference type="PROSITE" id="PS50949">
    <property type="entry name" value="HTH_GNTR"/>
    <property type="match status" value="1"/>
</dbReference>
<accession>A0A7Z2ZPA1</accession>
<dbReference type="Gene3D" id="3.40.1410.10">
    <property type="entry name" value="Chorismate lyase-like"/>
    <property type="match status" value="1"/>
</dbReference>
<dbReference type="SMART" id="SM00345">
    <property type="entry name" value="HTH_GNTR"/>
    <property type="match status" value="1"/>
</dbReference>
<protein>
    <submittedName>
        <fullName evidence="5">GntR family transcriptional regulator</fullName>
    </submittedName>
</protein>
<evidence type="ECO:0000313" key="5">
    <source>
        <dbReference type="EMBL" id="QJD87143.1"/>
    </source>
</evidence>
<evidence type="ECO:0000313" key="6">
    <source>
        <dbReference type="Proteomes" id="UP000502248"/>
    </source>
</evidence>
<dbReference type="SUPFAM" id="SSF64288">
    <property type="entry name" value="Chorismate lyase-like"/>
    <property type="match status" value="1"/>
</dbReference>
<dbReference type="GO" id="GO:0045892">
    <property type="term" value="P:negative regulation of DNA-templated transcription"/>
    <property type="evidence" value="ECO:0007669"/>
    <property type="project" value="TreeGrafter"/>
</dbReference>
<dbReference type="RefSeq" id="WP_169283389.1">
    <property type="nucleotide sequence ID" value="NZ_CP051680.1"/>
</dbReference>
<dbReference type="GO" id="GO:0003700">
    <property type="term" value="F:DNA-binding transcription factor activity"/>
    <property type="evidence" value="ECO:0007669"/>
    <property type="project" value="InterPro"/>
</dbReference>
<keyword evidence="2" id="KW-0238">DNA-binding</keyword>
<evidence type="ECO:0000256" key="1">
    <source>
        <dbReference type="ARBA" id="ARBA00023015"/>
    </source>
</evidence>
<keyword evidence="6" id="KW-1185">Reference proteome</keyword>
<organism evidence="5 6">
    <name type="scientific">Cohnella herbarum</name>
    <dbReference type="NCBI Taxonomy" id="2728023"/>
    <lineage>
        <taxon>Bacteria</taxon>
        <taxon>Bacillati</taxon>
        <taxon>Bacillota</taxon>
        <taxon>Bacilli</taxon>
        <taxon>Bacillales</taxon>
        <taxon>Paenibacillaceae</taxon>
        <taxon>Cohnella</taxon>
    </lineage>
</organism>